<dbReference type="Pfam" id="PF11001">
    <property type="entry name" value="AFUB_07903_YDR124W_hel"/>
    <property type="match status" value="1"/>
</dbReference>
<proteinExistence type="predicted"/>
<dbReference type="AlphaFoldDB" id="G0VBX9"/>
<evidence type="ECO:0000256" key="1">
    <source>
        <dbReference type="SAM" id="MobiDB-lite"/>
    </source>
</evidence>
<dbReference type="HOGENOM" id="CLU_054253_0_0_1"/>
<dbReference type="STRING" id="1064592.G0VBX9"/>
<dbReference type="Proteomes" id="UP000001640">
    <property type="component" value="Chromosome 2"/>
</dbReference>
<evidence type="ECO:0000259" key="2">
    <source>
        <dbReference type="Pfam" id="PF11001"/>
    </source>
</evidence>
<evidence type="ECO:0000313" key="3">
    <source>
        <dbReference type="EMBL" id="CCC68456.1"/>
    </source>
</evidence>
<name>G0VBX9_NAUCA</name>
<organism evidence="3 4">
    <name type="scientific">Naumovozyma castellii</name>
    <name type="common">Yeast</name>
    <name type="synonym">Saccharomyces castellii</name>
    <dbReference type="NCBI Taxonomy" id="27288"/>
    <lineage>
        <taxon>Eukaryota</taxon>
        <taxon>Fungi</taxon>
        <taxon>Dikarya</taxon>
        <taxon>Ascomycota</taxon>
        <taxon>Saccharomycotina</taxon>
        <taxon>Saccharomycetes</taxon>
        <taxon>Saccharomycetales</taxon>
        <taxon>Saccharomycetaceae</taxon>
        <taxon>Naumovozyma</taxon>
    </lineage>
</organism>
<dbReference type="GO" id="GO:0005739">
    <property type="term" value="C:mitochondrion"/>
    <property type="evidence" value="ECO:0007669"/>
    <property type="project" value="EnsemblFungi"/>
</dbReference>
<dbReference type="OMA" id="KKTKYPY"/>
<dbReference type="KEGG" id="ncs:NCAS_0B03720"/>
<reference key="2">
    <citation type="submission" date="2011-08" db="EMBL/GenBank/DDBJ databases">
        <title>Genome sequence of Naumovozyma castellii.</title>
        <authorList>
            <person name="Gordon J.L."/>
            <person name="Armisen D."/>
            <person name="Proux-Wera E."/>
            <person name="OhEigeartaigh S.S."/>
            <person name="Byrne K.P."/>
            <person name="Wolfe K.H."/>
        </authorList>
    </citation>
    <scope>NUCLEOTIDE SEQUENCE</scope>
    <source>
        <strain>Type strain:CBS 4309</strain>
    </source>
</reference>
<feature type="compositionally biased region" description="Low complexity" evidence="1">
    <location>
        <begin position="253"/>
        <end position="263"/>
    </location>
</feature>
<keyword evidence="4" id="KW-1185">Reference proteome</keyword>
<protein>
    <recommendedName>
        <fullName evidence="2">Subtelomeric hrmA-associated cluster protein AFUB-079030/YDR124W-like helical bundle domain-containing protein</fullName>
    </recommendedName>
</protein>
<gene>
    <name evidence="3" type="primary">NCAS0B03720</name>
    <name evidence="3" type="ordered locus">NCAS_0B03720</name>
</gene>
<dbReference type="RefSeq" id="XP_003674829.1">
    <property type="nucleotide sequence ID" value="XM_003674781.1"/>
</dbReference>
<dbReference type="EMBL" id="HE576753">
    <property type="protein sequence ID" value="CCC68456.1"/>
    <property type="molecule type" value="Genomic_DNA"/>
</dbReference>
<feature type="domain" description="Subtelomeric hrmA-associated cluster protein AFUB-079030/YDR124W-like helical bundle" evidence="2">
    <location>
        <begin position="79"/>
        <end position="201"/>
    </location>
</feature>
<dbReference type="OrthoDB" id="5338458at2759"/>
<feature type="compositionally biased region" description="Basic residues" evidence="1">
    <location>
        <begin position="231"/>
        <end position="242"/>
    </location>
</feature>
<dbReference type="PANTHER" id="PTHR36102:SF1">
    <property type="entry name" value="YDR124W-LIKE HELICAL BUNDLE DOMAIN-CONTAINING PROTEIN"/>
    <property type="match status" value="1"/>
</dbReference>
<dbReference type="eggNOG" id="ENOG502S0ES">
    <property type="taxonomic scope" value="Eukaryota"/>
</dbReference>
<sequence>MQSLENILENLSHHGYEFCFLLKDTKVKENSGDPFFTKCYLTSAAKSNLSVNLENILGDQDIRMYSKAHNYLKTISLNLNERNKIKEYLLAAFKLLRQVPCKALAKLWIKRIEPKKKTKYPYIKGNLMKPEWWPSDVEHREPDHLQKPERLNLMCTIIMDVLPNIPDNEIIEDLIRSTLGMSLFKKDSIKKEVILSIFNISTHLRLRKEPSIIVADLMNTKKKYKMKETHKNHHQHHGHFKNTKVDRTNAFGSPESSTVSSAEESTRADTMCAEQTLEYEDTLTYNLGNVNEVLPTPTLLDMFIENDSELSEYVEAWNNTTSSSSVDNSLSMTNSFQ</sequence>
<evidence type="ECO:0000313" key="4">
    <source>
        <dbReference type="Proteomes" id="UP000001640"/>
    </source>
</evidence>
<dbReference type="InParanoid" id="G0VBX9"/>
<dbReference type="InterPro" id="IPR021264">
    <property type="entry name" value="AFUB_079030/YDR124W-like"/>
</dbReference>
<dbReference type="FunCoup" id="G0VBX9">
    <property type="interactions" value="65"/>
</dbReference>
<dbReference type="GeneID" id="96902015"/>
<dbReference type="PANTHER" id="PTHR36102">
    <property type="entry name" value="CHROMOSOME 10, WHOLE GENOME SHOTGUN SEQUENCE"/>
    <property type="match status" value="1"/>
</dbReference>
<feature type="region of interest" description="Disordered" evidence="1">
    <location>
        <begin position="231"/>
        <end position="268"/>
    </location>
</feature>
<reference evidence="3 4" key="1">
    <citation type="journal article" date="2011" name="Proc. Natl. Acad. Sci. U.S.A.">
        <title>Evolutionary erosion of yeast sex chromosomes by mating-type switching accidents.</title>
        <authorList>
            <person name="Gordon J.L."/>
            <person name="Armisen D."/>
            <person name="Proux-Wera E."/>
            <person name="Oheigeartaigh S.S."/>
            <person name="Byrne K.P."/>
            <person name="Wolfe K.H."/>
        </authorList>
    </citation>
    <scope>NUCLEOTIDE SEQUENCE [LARGE SCALE GENOMIC DNA]</scope>
    <source>
        <strain evidence="4">ATCC 76901 / BCRC 22586 / CBS 4309 / NBRC 1992 / NRRL Y-12630</strain>
    </source>
</reference>
<accession>G0VBX9</accession>
<dbReference type="InterPro" id="IPR047092">
    <property type="entry name" value="AFUB_07903/YDR124W-like_hel"/>
</dbReference>